<feature type="transmembrane region" description="Helical" evidence="1">
    <location>
        <begin position="134"/>
        <end position="162"/>
    </location>
</feature>
<feature type="transmembrane region" description="Helical" evidence="1">
    <location>
        <begin position="174"/>
        <end position="199"/>
    </location>
</feature>
<name>A0A1I3NBY4_9FLAO</name>
<feature type="transmembrane region" description="Helical" evidence="1">
    <location>
        <begin position="211"/>
        <end position="231"/>
    </location>
</feature>
<reference evidence="3" key="1">
    <citation type="submission" date="2016-10" db="EMBL/GenBank/DDBJ databases">
        <authorList>
            <person name="Varghese N."/>
            <person name="Submissions S."/>
        </authorList>
    </citation>
    <scope>NUCLEOTIDE SEQUENCE [LARGE SCALE GENOMIC DNA]</scope>
    <source>
        <strain evidence="3">DSM 28881</strain>
    </source>
</reference>
<proteinExistence type="predicted"/>
<evidence type="ECO:0000313" key="3">
    <source>
        <dbReference type="Proteomes" id="UP000199559"/>
    </source>
</evidence>
<keyword evidence="1" id="KW-1133">Transmembrane helix</keyword>
<feature type="transmembrane region" description="Helical" evidence="1">
    <location>
        <begin position="60"/>
        <end position="82"/>
    </location>
</feature>
<keyword evidence="1" id="KW-0472">Membrane</keyword>
<keyword evidence="3" id="KW-1185">Reference proteome</keyword>
<gene>
    <name evidence="2" type="ORF">SAMN05443431_10485</name>
</gene>
<dbReference type="AlphaFoldDB" id="A0A1I3NBY4"/>
<organism evidence="2 3">
    <name type="scientific">Olleya namhaensis</name>
    <dbReference type="NCBI Taxonomy" id="1144750"/>
    <lineage>
        <taxon>Bacteria</taxon>
        <taxon>Pseudomonadati</taxon>
        <taxon>Bacteroidota</taxon>
        <taxon>Flavobacteriia</taxon>
        <taxon>Flavobacteriales</taxon>
        <taxon>Flavobacteriaceae</taxon>
    </lineage>
</organism>
<dbReference type="STRING" id="1144750.SAMN05443431_10485"/>
<accession>A0A1I3NBY4</accession>
<protein>
    <submittedName>
        <fullName evidence="2">Uncharacterized protein</fullName>
    </submittedName>
</protein>
<dbReference type="RefSeq" id="WP_090839134.1">
    <property type="nucleotide sequence ID" value="NZ_CANKYB010000020.1"/>
</dbReference>
<dbReference type="EMBL" id="FORM01000004">
    <property type="protein sequence ID" value="SFJ06410.1"/>
    <property type="molecule type" value="Genomic_DNA"/>
</dbReference>
<evidence type="ECO:0000313" key="2">
    <source>
        <dbReference type="EMBL" id="SFJ06410.1"/>
    </source>
</evidence>
<feature type="transmembrane region" description="Helical" evidence="1">
    <location>
        <begin position="243"/>
        <end position="263"/>
    </location>
</feature>
<dbReference type="Proteomes" id="UP000199559">
    <property type="component" value="Unassembled WGS sequence"/>
</dbReference>
<keyword evidence="1" id="KW-0812">Transmembrane</keyword>
<sequence length="441" mass="51610">MQNNYRSKAFKAWLDKLQQESWQLELIISGFAIYGLTQVLKPLETSYNIAKNDGDLFFRIALSVAIYASLILLTTLLFHVVLRGLWIGALGLRYVSGDIDYKKLKYRPKFDNYLRKKIGSFDKYISQLEDYCSVLFAVSFLLVFYLISFLLYAGILVLIGYFLIKDHDIRPKMFFITGVFLMIFTILGMILTFLDFITLGYFKKNKWLAKIYFPFYWLFSYLTLSFLYRPLVHNFLDNKFGKQISFILIPSYFLLSTILAFSFNRSNYFSASEDSNSFSANLLNYDENIKKEDLFIDKASIPSKIITTSYLPIFIEYNESIEDAVFSFNKGLKPEEDIRGYKSDFITGYNRNIKKISDSLKLEYVKTLSSIYSLKIDTLNYTLPDFIYTKHNQNQNGFETVLSLKNIKDGKHDLSIYRLSKTDSTQTQDTIITIPFWYYKN</sequence>
<feature type="transmembrane region" description="Helical" evidence="1">
    <location>
        <begin position="21"/>
        <end position="40"/>
    </location>
</feature>
<evidence type="ECO:0000256" key="1">
    <source>
        <dbReference type="SAM" id="Phobius"/>
    </source>
</evidence>